<dbReference type="OrthoDB" id="3740062at2759"/>
<evidence type="ECO:0000313" key="1">
    <source>
        <dbReference type="EMBL" id="KAF2032369.1"/>
    </source>
</evidence>
<accession>A0A9P4LR25</accession>
<sequence length="245" mass="27227">MPPANENMTDGANYKSRGYTATLPAYIQVRKTIDMMNTLKDGSNICAWSGTARRELFAGGDVDVVDDAGNIIGTSPKLALVVVSRMFREHFEAHPDAKQVKITSTTIDAQAVDVLLGWVKSILNGNGKWGVSVPASPLRLIKVRHAAYELSMHQYIRHFQRTYKDGLRDRTPNPEECGLMERCAIGPKDDMVTGLGERLAYLRRRGEFNAASIAALADFLKDHPMIKQAVMDADYRAANLISRRF</sequence>
<dbReference type="AlphaFoldDB" id="A0A9P4LR25"/>
<dbReference type="Proteomes" id="UP000799777">
    <property type="component" value="Unassembled WGS sequence"/>
</dbReference>
<reference evidence="1" key="1">
    <citation type="journal article" date="2020" name="Stud. Mycol.">
        <title>101 Dothideomycetes genomes: a test case for predicting lifestyles and emergence of pathogens.</title>
        <authorList>
            <person name="Haridas S."/>
            <person name="Albert R."/>
            <person name="Binder M."/>
            <person name="Bloem J."/>
            <person name="Labutti K."/>
            <person name="Salamov A."/>
            <person name="Andreopoulos B."/>
            <person name="Baker S."/>
            <person name="Barry K."/>
            <person name="Bills G."/>
            <person name="Bluhm B."/>
            <person name="Cannon C."/>
            <person name="Castanera R."/>
            <person name="Culley D."/>
            <person name="Daum C."/>
            <person name="Ezra D."/>
            <person name="Gonzalez J."/>
            <person name="Henrissat B."/>
            <person name="Kuo A."/>
            <person name="Liang C."/>
            <person name="Lipzen A."/>
            <person name="Lutzoni F."/>
            <person name="Magnuson J."/>
            <person name="Mondo S."/>
            <person name="Nolan M."/>
            <person name="Ohm R."/>
            <person name="Pangilinan J."/>
            <person name="Park H.-J."/>
            <person name="Ramirez L."/>
            <person name="Alfaro M."/>
            <person name="Sun H."/>
            <person name="Tritt A."/>
            <person name="Yoshinaga Y."/>
            <person name="Zwiers L.-H."/>
            <person name="Turgeon B."/>
            <person name="Goodwin S."/>
            <person name="Spatafora J."/>
            <person name="Crous P."/>
            <person name="Grigoriev I."/>
        </authorList>
    </citation>
    <scope>NUCLEOTIDE SEQUENCE</scope>
    <source>
        <strain evidence="1">CBS 110217</strain>
    </source>
</reference>
<evidence type="ECO:0000313" key="2">
    <source>
        <dbReference type="Proteomes" id="UP000799777"/>
    </source>
</evidence>
<keyword evidence="2" id="KW-1185">Reference proteome</keyword>
<comment type="caution">
    <text evidence="1">The sequence shown here is derived from an EMBL/GenBank/DDBJ whole genome shotgun (WGS) entry which is preliminary data.</text>
</comment>
<proteinExistence type="predicted"/>
<name>A0A9P4LR25_9PLEO</name>
<dbReference type="EMBL" id="ML978173">
    <property type="protein sequence ID" value="KAF2032369.1"/>
    <property type="molecule type" value="Genomic_DNA"/>
</dbReference>
<organism evidence="1 2">
    <name type="scientific">Setomelanomma holmii</name>
    <dbReference type="NCBI Taxonomy" id="210430"/>
    <lineage>
        <taxon>Eukaryota</taxon>
        <taxon>Fungi</taxon>
        <taxon>Dikarya</taxon>
        <taxon>Ascomycota</taxon>
        <taxon>Pezizomycotina</taxon>
        <taxon>Dothideomycetes</taxon>
        <taxon>Pleosporomycetidae</taxon>
        <taxon>Pleosporales</taxon>
        <taxon>Pleosporineae</taxon>
        <taxon>Phaeosphaeriaceae</taxon>
        <taxon>Setomelanomma</taxon>
    </lineage>
</organism>
<gene>
    <name evidence="1" type="ORF">EK21DRAFT_87233</name>
</gene>
<protein>
    <submittedName>
        <fullName evidence="1">Uncharacterized protein</fullName>
    </submittedName>
</protein>